<keyword evidence="4 5" id="KW-0472">Membrane</keyword>
<evidence type="ECO:0000256" key="3">
    <source>
        <dbReference type="ARBA" id="ARBA00022989"/>
    </source>
</evidence>
<feature type="transmembrane region" description="Helical" evidence="5">
    <location>
        <begin position="222"/>
        <end position="239"/>
    </location>
</feature>
<feature type="transmembrane region" description="Helical" evidence="5">
    <location>
        <begin position="259"/>
        <end position="281"/>
    </location>
</feature>
<comment type="subcellular location">
    <subcellularLocation>
        <location evidence="1">Membrane</location>
        <topology evidence="1">Multi-pass membrane protein</topology>
    </subcellularLocation>
</comment>
<evidence type="ECO:0000256" key="2">
    <source>
        <dbReference type="ARBA" id="ARBA00022692"/>
    </source>
</evidence>
<proteinExistence type="predicted"/>
<dbReference type="KEGG" id="mma:MM_2101"/>
<dbReference type="AlphaFoldDB" id="Q8PV73"/>
<feature type="transmembrane region" description="Helical" evidence="5">
    <location>
        <begin position="21"/>
        <end position="42"/>
    </location>
</feature>
<feature type="transmembrane region" description="Helical" evidence="5">
    <location>
        <begin position="181"/>
        <end position="201"/>
    </location>
</feature>
<dbReference type="CDD" id="cd13128">
    <property type="entry name" value="MATE_Wzx_like"/>
    <property type="match status" value="1"/>
</dbReference>
<evidence type="ECO:0000256" key="5">
    <source>
        <dbReference type="SAM" id="Phobius"/>
    </source>
</evidence>
<protein>
    <submittedName>
        <fullName evidence="6">Heteropolysaccharide repeat unit export protein</fullName>
    </submittedName>
</protein>
<name>Q8PV73_METMA</name>
<evidence type="ECO:0000256" key="1">
    <source>
        <dbReference type="ARBA" id="ARBA00004141"/>
    </source>
</evidence>
<sequence length="486" mass="54531">MPSFVLRILKMSKVELIAENTAFLLVGKLASKLISLFSVILIARYLGEADYGKYSFVFAFVSFFSIISELGVYQIVLRDIPRSPERTGKLIGNAIIIKIILSVLAYILAVFIINIMGYPQETIIAVQIAAVSLLIDIFNIYGVVYEANLKMKYSVFFFFVGHVLMLGLILLITYFDFGLNLVILATMAGTAIQNILTYIYSTKYVKVKFKIDLSVCKNLIKESLPLALSSVFTIIYYRIDMVMLSMMVGDAAVGVYSAAYRISETFLFLPGILMSSLFPLMSKFFENSNETLAFSYEKSAKYLFSLALPMAVGTTILSDEITMAIYGDGFKGSIVALQILIWATAIIFINYATGSFYVSINKQRFVMFYTAMGAVVNILLNYVLIPKYSYIGASTATVLTEFSIFIVTLYWMPSFIPKKRLIQNNLSSVAATLVMSTFLFYGLKNYFGLFAIIPSIIIYLVSFHLFKGLDVDDKMMLKKIFGKYIS</sequence>
<organism evidence="6 7">
    <name type="scientific">Methanosarcina mazei (strain ATCC BAA-159 / DSM 3647 / Goe1 / Go1 / JCM 11833 / OCM 88)</name>
    <name type="common">Methanosarcina frisia</name>
    <dbReference type="NCBI Taxonomy" id="192952"/>
    <lineage>
        <taxon>Archaea</taxon>
        <taxon>Methanobacteriati</taxon>
        <taxon>Methanobacteriota</taxon>
        <taxon>Stenosarchaea group</taxon>
        <taxon>Methanomicrobia</taxon>
        <taxon>Methanosarcinales</taxon>
        <taxon>Methanosarcinaceae</taxon>
        <taxon>Methanosarcina</taxon>
    </lineage>
</organism>
<feature type="transmembrane region" description="Helical" evidence="5">
    <location>
        <begin position="332"/>
        <end position="353"/>
    </location>
</feature>
<gene>
    <name evidence="6" type="ordered locus">MM_2101</name>
</gene>
<evidence type="ECO:0000313" key="6">
    <source>
        <dbReference type="EMBL" id="AAM31797.1"/>
    </source>
</evidence>
<dbReference type="eggNOG" id="arCOG02209">
    <property type="taxonomic scope" value="Archaea"/>
</dbReference>
<feature type="transmembrane region" description="Helical" evidence="5">
    <location>
        <begin position="123"/>
        <end position="144"/>
    </location>
</feature>
<dbReference type="GO" id="GO:0016020">
    <property type="term" value="C:membrane"/>
    <property type="evidence" value="ECO:0007669"/>
    <property type="project" value="UniProtKB-SubCell"/>
</dbReference>
<feature type="transmembrane region" description="Helical" evidence="5">
    <location>
        <begin position="447"/>
        <end position="466"/>
    </location>
</feature>
<keyword evidence="2 5" id="KW-0812">Transmembrane</keyword>
<feature type="transmembrane region" description="Helical" evidence="5">
    <location>
        <begin position="424"/>
        <end position="441"/>
    </location>
</feature>
<dbReference type="PATRIC" id="fig|192952.21.peg.2413"/>
<dbReference type="EMBL" id="AE008384">
    <property type="protein sequence ID" value="AAM31797.1"/>
    <property type="molecule type" value="Genomic_DNA"/>
</dbReference>
<keyword evidence="3 5" id="KW-1133">Transmembrane helix</keyword>
<feature type="transmembrane region" description="Helical" evidence="5">
    <location>
        <begin position="54"/>
        <end position="76"/>
    </location>
</feature>
<dbReference type="PANTHER" id="PTHR43424">
    <property type="entry name" value="LOCUS PUTATIVE PROTEIN 1-RELATED"/>
    <property type="match status" value="1"/>
</dbReference>
<evidence type="ECO:0000313" key="7">
    <source>
        <dbReference type="Proteomes" id="UP000000595"/>
    </source>
</evidence>
<feature type="transmembrane region" description="Helical" evidence="5">
    <location>
        <begin position="390"/>
        <end position="412"/>
    </location>
</feature>
<feature type="transmembrane region" description="Helical" evidence="5">
    <location>
        <begin position="156"/>
        <end position="175"/>
    </location>
</feature>
<evidence type="ECO:0000256" key="4">
    <source>
        <dbReference type="ARBA" id="ARBA00023136"/>
    </source>
</evidence>
<dbReference type="PANTHER" id="PTHR43424:SF1">
    <property type="entry name" value="LOCUS PUTATIVE PROTEIN 1-RELATED"/>
    <property type="match status" value="1"/>
</dbReference>
<accession>Q8PV73</accession>
<feature type="transmembrane region" description="Helical" evidence="5">
    <location>
        <begin position="302"/>
        <end position="326"/>
    </location>
</feature>
<reference evidence="6 7" key="1">
    <citation type="journal article" date="2002" name="J. Mol. Microbiol. Biotechnol.">
        <title>The genome of Methanosarcina mazei: evidence for lateral gene transfer between Bacteria and Archaea.</title>
        <authorList>
            <person name="Deppenmeier U."/>
            <person name="Johann A."/>
            <person name="Hartsch T."/>
            <person name="Merkl R."/>
            <person name="Schmitz R.A."/>
            <person name="Martinez-Arias R."/>
            <person name="Henne A."/>
            <person name="Wiezer A."/>
            <person name="Baumer S."/>
            <person name="Jacobi C."/>
            <person name="Bruggemann H."/>
            <person name="Lienard T."/>
            <person name="Christmann A."/>
            <person name="Bomeke M."/>
            <person name="Steckel S."/>
            <person name="Bhattacharyya A."/>
            <person name="Lykidis A."/>
            <person name="Overbeek R."/>
            <person name="Klenk H.P."/>
            <person name="Gunsalus R.P."/>
            <person name="Fritz H.J."/>
            <person name="Gottschalk G."/>
        </authorList>
    </citation>
    <scope>NUCLEOTIDE SEQUENCE [LARGE SCALE GENOMIC DNA]</scope>
    <source>
        <strain evidence="7">ATCC BAA-159 / DSM 3647 / Goe1 / Go1 / JCM 11833 / OCM 88</strain>
    </source>
</reference>
<dbReference type="Pfam" id="PF01943">
    <property type="entry name" value="Polysacc_synt"/>
    <property type="match status" value="1"/>
</dbReference>
<dbReference type="Proteomes" id="UP000000595">
    <property type="component" value="Chromosome"/>
</dbReference>
<dbReference type="HOGENOM" id="CLU_022017_6_2_2"/>
<dbReference type="InterPro" id="IPR052556">
    <property type="entry name" value="PolySynth_Transporter"/>
</dbReference>
<dbReference type="InterPro" id="IPR002797">
    <property type="entry name" value="Polysacc_synth"/>
</dbReference>
<feature type="transmembrane region" description="Helical" evidence="5">
    <location>
        <begin position="96"/>
        <end position="117"/>
    </location>
</feature>
<feature type="transmembrane region" description="Helical" evidence="5">
    <location>
        <begin position="365"/>
        <end position="384"/>
    </location>
</feature>